<proteinExistence type="predicted"/>
<protein>
    <submittedName>
        <fullName evidence="2">Uncharacterized protein</fullName>
    </submittedName>
</protein>
<evidence type="ECO:0000313" key="2">
    <source>
        <dbReference type="EMBL" id="PDP61361.1"/>
    </source>
</evidence>
<dbReference type="Proteomes" id="UP000219058">
    <property type="component" value="Unassembled WGS sequence"/>
</dbReference>
<dbReference type="EMBL" id="NSLY01000002">
    <property type="protein sequence ID" value="PDP61361.1"/>
    <property type="molecule type" value="Genomic_DNA"/>
</dbReference>
<evidence type="ECO:0000313" key="3">
    <source>
        <dbReference type="Proteomes" id="UP000219058"/>
    </source>
</evidence>
<keyword evidence="1" id="KW-1133">Transmembrane helix</keyword>
<keyword evidence="1" id="KW-0812">Transmembrane</keyword>
<name>A0A2A6EIM9_PREIN</name>
<dbReference type="AlphaFoldDB" id="A0A2A6EIM9"/>
<evidence type="ECO:0000256" key="1">
    <source>
        <dbReference type="SAM" id="Phobius"/>
    </source>
</evidence>
<reference evidence="2 3" key="1">
    <citation type="submission" date="2017-09" db="EMBL/GenBank/DDBJ databases">
        <title>Phase variable restriction modification systems are present in the genome sequences of periodontal pathogens Prevotella intermedia, Tannerella forsythia and Porphyromonas gingivalis.</title>
        <authorList>
            <person name="Haigh R.D."/>
            <person name="Crawford L."/>
            <person name="Ralph J."/>
            <person name="Wanford J."/>
            <person name="Vartoukian S.R."/>
            <person name="Hijazib K."/>
            <person name="Wade W."/>
            <person name="Oggioni M.R."/>
        </authorList>
    </citation>
    <scope>NUCLEOTIDE SEQUENCE [LARGE SCALE GENOMIC DNA]</scope>
    <source>
        <strain evidence="2 3">WW2834</strain>
    </source>
</reference>
<comment type="caution">
    <text evidence="2">The sequence shown here is derived from an EMBL/GenBank/DDBJ whole genome shotgun (WGS) entry which is preliminary data.</text>
</comment>
<organism evidence="2 3">
    <name type="scientific">Prevotella intermedia</name>
    <dbReference type="NCBI Taxonomy" id="28131"/>
    <lineage>
        <taxon>Bacteria</taxon>
        <taxon>Pseudomonadati</taxon>
        <taxon>Bacteroidota</taxon>
        <taxon>Bacteroidia</taxon>
        <taxon>Bacteroidales</taxon>
        <taxon>Prevotellaceae</taxon>
        <taxon>Prevotella</taxon>
    </lineage>
</organism>
<keyword evidence="1" id="KW-0472">Membrane</keyword>
<sequence length="82" mass="9595">MLQRSDNAFIKYLFLGIAAFLYLCYFCKINIAAMRIHNIYIVRAQIGSFNKSHRSITKRCDFFMNKTELGSLFKVFIGVCRN</sequence>
<feature type="transmembrane region" description="Helical" evidence="1">
    <location>
        <begin position="12"/>
        <end position="33"/>
    </location>
</feature>
<accession>A0A2A6EIM9</accession>
<gene>
    <name evidence="2" type="ORF">CLI71_01345</name>
</gene>